<evidence type="ECO:0000256" key="1">
    <source>
        <dbReference type="ARBA" id="ARBA00022472"/>
    </source>
</evidence>
<organism evidence="9 10">
    <name type="scientific">Paracraurococcus lichenis</name>
    <dbReference type="NCBI Taxonomy" id="3064888"/>
    <lineage>
        <taxon>Bacteria</taxon>
        <taxon>Pseudomonadati</taxon>
        <taxon>Pseudomonadota</taxon>
        <taxon>Alphaproteobacteria</taxon>
        <taxon>Acetobacterales</taxon>
        <taxon>Roseomonadaceae</taxon>
        <taxon>Paracraurococcus</taxon>
    </lineage>
</organism>
<keyword evidence="6 7" id="KW-0804">Transcription</keyword>
<comment type="function">
    <text evidence="7">Participates in both transcription termination and antitermination.</text>
</comment>
<keyword evidence="10" id="KW-1185">Reference proteome</keyword>
<dbReference type="InterPro" id="IPR015946">
    <property type="entry name" value="KH_dom-like_a/b"/>
</dbReference>
<dbReference type="PROSITE" id="PS50126">
    <property type="entry name" value="S1"/>
    <property type="match status" value="1"/>
</dbReference>
<dbReference type="HAMAP" id="MF_00945_B">
    <property type="entry name" value="NusA_B"/>
    <property type="match status" value="1"/>
</dbReference>
<dbReference type="InterPro" id="IPR030842">
    <property type="entry name" value="TF_NusA_bacterial"/>
</dbReference>
<dbReference type="Gene3D" id="2.40.50.140">
    <property type="entry name" value="Nucleic acid-binding proteins"/>
    <property type="match status" value="1"/>
</dbReference>
<dbReference type="Proteomes" id="UP001243009">
    <property type="component" value="Unassembled WGS sequence"/>
</dbReference>
<dbReference type="InterPro" id="IPR012340">
    <property type="entry name" value="NA-bd_OB-fold"/>
</dbReference>
<dbReference type="SMART" id="SM00316">
    <property type="entry name" value="S1"/>
    <property type="match status" value="1"/>
</dbReference>
<dbReference type="InterPro" id="IPR003029">
    <property type="entry name" value="S1_domain"/>
</dbReference>
<dbReference type="Gene3D" id="3.30.300.20">
    <property type="match status" value="2"/>
</dbReference>
<gene>
    <name evidence="7 9" type="primary">nusA</name>
    <name evidence="9" type="ORF">Q7A36_19745</name>
</gene>
<evidence type="ECO:0000256" key="3">
    <source>
        <dbReference type="ARBA" id="ARBA00022814"/>
    </source>
</evidence>
<dbReference type="Pfam" id="PF08529">
    <property type="entry name" value="NusA_N"/>
    <property type="match status" value="1"/>
</dbReference>
<dbReference type="PANTHER" id="PTHR22648">
    <property type="entry name" value="TRANSCRIPTION TERMINATION FACTOR NUSA"/>
    <property type="match status" value="1"/>
</dbReference>
<dbReference type="Pfam" id="PF26594">
    <property type="entry name" value="KH_NusA_2nd"/>
    <property type="match status" value="1"/>
</dbReference>
<evidence type="ECO:0000313" key="9">
    <source>
        <dbReference type="EMBL" id="MDO9710596.1"/>
    </source>
</evidence>
<dbReference type="Gene3D" id="3.30.1480.10">
    <property type="entry name" value="NusA, N-terminal domain"/>
    <property type="match status" value="1"/>
</dbReference>
<dbReference type="SUPFAM" id="SSF47794">
    <property type="entry name" value="Rad51 N-terminal domain-like"/>
    <property type="match status" value="2"/>
</dbReference>
<dbReference type="InterPro" id="IPR004087">
    <property type="entry name" value="KH_dom"/>
</dbReference>
<dbReference type="CDD" id="cd02134">
    <property type="entry name" value="KH-II_NusA_rpt1"/>
    <property type="match status" value="1"/>
</dbReference>
<evidence type="ECO:0000256" key="6">
    <source>
        <dbReference type="ARBA" id="ARBA00023163"/>
    </source>
</evidence>
<dbReference type="InterPro" id="IPR013735">
    <property type="entry name" value="TF_NusA_N"/>
</dbReference>
<evidence type="ECO:0000256" key="2">
    <source>
        <dbReference type="ARBA" id="ARBA00022490"/>
    </source>
</evidence>
<comment type="caution">
    <text evidence="9">The sequence shown here is derived from an EMBL/GenBank/DDBJ whole genome shotgun (WGS) entry which is preliminary data.</text>
</comment>
<dbReference type="CDD" id="cd22529">
    <property type="entry name" value="KH-II_NusA_rpt2"/>
    <property type="match status" value="1"/>
</dbReference>
<evidence type="ECO:0000313" key="10">
    <source>
        <dbReference type="Proteomes" id="UP001243009"/>
    </source>
</evidence>
<dbReference type="NCBIfam" id="TIGR01953">
    <property type="entry name" value="NusA"/>
    <property type="match status" value="1"/>
</dbReference>
<protein>
    <recommendedName>
        <fullName evidence="7">Transcription termination/antitermination protein NusA</fullName>
    </recommendedName>
</protein>
<keyword evidence="5 7" id="KW-0805">Transcription regulation</keyword>
<comment type="similarity">
    <text evidence="7">Belongs to the NusA family.</text>
</comment>
<dbReference type="RefSeq" id="WP_305105457.1">
    <property type="nucleotide sequence ID" value="NZ_JAUTWS010000019.1"/>
</dbReference>
<dbReference type="Pfam" id="PF14520">
    <property type="entry name" value="HHH_5"/>
    <property type="match status" value="2"/>
</dbReference>
<dbReference type="Gene3D" id="1.10.150.20">
    <property type="entry name" value="5' to 3' exonuclease, C-terminal subdomain"/>
    <property type="match status" value="2"/>
</dbReference>
<keyword evidence="4 7" id="KW-0694">RNA-binding</keyword>
<comment type="subunit">
    <text evidence="7">Monomer. Binds directly to the core enzyme of the DNA-dependent RNA polymerase and to nascent RNA.</text>
</comment>
<evidence type="ECO:0000259" key="8">
    <source>
        <dbReference type="PROSITE" id="PS50126"/>
    </source>
</evidence>
<dbReference type="InterPro" id="IPR010213">
    <property type="entry name" value="TF_NusA"/>
</dbReference>
<dbReference type="SMART" id="SM00322">
    <property type="entry name" value="KH"/>
    <property type="match status" value="2"/>
</dbReference>
<dbReference type="EMBL" id="JAUTWS010000019">
    <property type="protein sequence ID" value="MDO9710596.1"/>
    <property type="molecule type" value="Genomic_DNA"/>
</dbReference>
<proteinExistence type="inferred from homology"/>
<dbReference type="InterPro" id="IPR010995">
    <property type="entry name" value="DNA_repair_Rad51/TF_NusA_a-hlx"/>
</dbReference>
<dbReference type="InterPro" id="IPR058582">
    <property type="entry name" value="KH_NusA_2nd"/>
</dbReference>
<comment type="subcellular location">
    <subcellularLocation>
        <location evidence="7">Cytoplasm</location>
    </subcellularLocation>
</comment>
<dbReference type="PANTHER" id="PTHR22648:SF0">
    <property type="entry name" value="TRANSCRIPTION TERMINATION_ANTITERMINATION PROTEIN NUSA"/>
    <property type="match status" value="1"/>
</dbReference>
<keyword evidence="2 7" id="KW-0963">Cytoplasm</keyword>
<dbReference type="InterPro" id="IPR025249">
    <property type="entry name" value="TF_NusA_KH_1st"/>
</dbReference>
<dbReference type="Pfam" id="PF13184">
    <property type="entry name" value="KH_NusA_1st"/>
    <property type="match status" value="1"/>
</dbReference>
<dbReference type="InterPro" id="IPR036555">
    <property type="entry name" value="NusA_N_sf"/>
</dbReference>
<dbReference type="InterPro" id="IPR009019">
    <property type="entry name" value="KH_sf_prok-type"/>
</dbReference>
<keyword evidence="1 7" id="KW-0806">Transcription termination</keyword>
<dbReference type="SUPFAM" id="SSF50249">
    <property type="entry name" value="Nucleic acid-binding proteins"/>
    <property type="match status" value="1"/>
</dbReference>
<reference evidence="9 10" key="1">
    <citation type="submission" date="2023-08" db="EMBL/GenBank/DDBJ databases">
        <title>The draft genome sequence of Paracraurococcus sp. LOR1-02.</title>
        <authorList>
            <person name="Kingkaew E."/>
            <person name="Tanasupawat S."/>
        </authorList>
    </citation>
    <scope>NUCLEOTIDE SEQUENCE [LARGE SCALE GENOMIC DNA]</scope>
    <source>
        <strain evidence="9 10">LOR1-02</strain>
    </source>
</reference>
<dbReference type="PROSITE" id="PS50084">
    <property type="entry name" value="KH_TYPE_1"/>
    <property type="match status" value="1"/>
</dbReference>
<feature type="domain" description="S1 motif" evidence="8">
    <location>
        <begin position="144"/>
        <end position="208"/>
    </location>
</feature>
<evidence type="ECO:0000256" key="4">
    <source>
        <dbReference type="ARBA" id="ARBA00022884"/>
    </source>
</evidence>
<keyword evidence="3 7" id="KW-0889">Transcription antitermination</keyword>
<dbReference type="SUPFAM" id="SSF54814">
    <property type="entry name" value="Prokaryotic type KH domain (KH-domain type II)"/>
    <property type="match status" value="2"/>
</dbReference>
<dbReference type="CDD" id="cd04455">
    <property type="entry name" value="S1_NusA"/>
    <property type="match status" value="1"/>
</dbReference>
<sequence length="518" mass="57642">MAVDVAIARPELLQVADAVAREKMIEREEVLEAMEQAIQKAGRAKYGHEKDIRAVIDRRSGEVRLSRWTEVVEQEPVENEATQIPLRIAQKFKPGIQAGEFIVDPLPPIDFGRIAAQTAKQVIVQRVREVERKKQFDEYKDRVGEIINGIVKRTEYGNLMVDLGRAEALLRRDETIPREAFRNGDRVRAYIYDVREEPRGPQIFLSRTHPGFLAKLFAQEVPEIYDGIIEIKAVARDPGSRAKMAVISRDSSIDPVGACVGMRGSRVQAVVQELQGEKIDIIPWSPDNATFVVNALAPAEVTKVVLDDDARRVEVVVPDDQLSLAIGRRGQNVRLASQLTRWDIDILTEAEESERRQEEFRKRTGLFVEALDVDDVIAGLLVTEGFTSVEDVVAVEDEELAGIEGFDETVAAELKRRAEAFLERRDVELDEKRREMGVEDAVAEVGGFTPAQLVALGEKGVKSLDDLADLASDELIEMLGEDSMDEETANAIIMAARQHWFEDGEAAPEAVDGDGTPG</sequence>
<accession>A0ABT9E364</accession>
<dbReference type="SUPFAM" id="SSF69705">
    <property type="entry name" value="Transcription factor NusA, N-terminal domain"/>
    <property type="match status" value="1"/>
</dbReference>
<name>A0ABT9E364_9PROT</name>
<dbReference type="Pfam" id="PF00575">
    <property type="entry name" value="S1"/>
    <property type="match status" value="1"/>
</dbReference>
<evidence type="ECO:0000256" key="7">
    <source>
        <dbReference type="HAMAP-Rule" id="MF_00945"/>
    </source>
</evidence>
<evidence type="ECO:0000256" key="5">
    <source>
        <dbReference type="ARBA" id="ARBA00023015"/>
    </source>
</evidence>